<sequence>MRSDLSSSQTQTVFPPELEQMIFEIAAYSWRPMIPTLLLIAWRVKIWLEPLLYRTLIVADDRTDDSRLSLNTIGQNIPTAVEPEHLLSLIRTKPSGFFRDSVRNLFLAHAVRDEELTIVSACSGIENLWLGHTTICAINDLKTHRLKRLHCTFEALFGETGADFTQPLFAVSTWIELTRLPNLTHLAFGDQNYLEMVASFLPHWESLRAVLFLSRASSLDDTDPFNAYGDWVHGVHLGCDFWSRADEFIARRKAGEVDRLDYWVPGINYGETVDVALSDVEV</sequence>
<dbReference type="EMBL" id="JAWWNJ010000007">
    <property type="protein sequence ID" value="KAK7051894.1"/>
    <property type="molecule type" value="Genomic_DNA"/>
</dbReference>
<evidence type="ECO:0000313" key="1">
    <source>
        <dbReference type="EMBL" id="KAK7051894.1"/>
    </source>
</evidence>
<keyword evidence="2" id="KW-1185">Reference proteome</keyword>
<organism evidence="1 2">
    <name type="scientific">Favolaschia claudopus</name>
    <dbReference type="NCBI Taxonomy" id="2862362"/>
    <lineage>
        <taxon>Eukaryota</taxon>
        <taxon>Fungi</taxon>
        <taxon>Dikarya</taxon>
        <taxon>Basidiomycota</taxon>
        <taxon>Agaricomycotina</taxon>
        <taxon>Agaricomycetes</taxon>
        <taxon>Agaricomycetidae</taxon>
        <taxon>Agaricales</taxon>
        <taxon>Marasmiineae</taxon>
        <taxon>Mycenaceae</taxon>
        <taxon>Favolaschia</taxon>
    </lineage>
</organism>
<evidence type="ECO:0000313" key="2">
    <source>
        <dbReference type="Proteomes" id="UP001362999"/>
    </source>
</evidence>
<comment type="caution">
    <text evidence="1">The sequence shown here is derived from an EMBL/GenBank/DDBJ whole genome shotgun (WGS) entry which is preliminary data.</text>
</comment>
<protein>
    <submittedName>
        <fullName evidence="1">Uncharacterized protein</fullName>
    </submittedName>
</protein>
<name>A0AAW0DKN9_9AGAR</name>
<dbReference type="Proteomes" id="UP001362999">
    <property type="component" value="Unassembled WGS sequence"/>
</dbReference>
<dbReference type="AlphaFoldDB" id="A0AAW0DKN9"/>
<gene>
    <name evidence="1" type="ORF">R3P38DRAFT_2857620</name>
</gene>
<accession>A0AAW0DKN9</accession>
<reference evidence="1 2" key="1">
    <citation type="journal article" date="2024" name="J Genomics">
        <title>Draft genome sequencing and assembly of Favolaschia claudopus CIRM-BRFM 2984 isolated from oak limbs.</title>
        <authorList>
            <person name="Navarro D."/>
            <person name="Drula E."/>
            <person name="Chaduli D."/>
            <person name="Cazenave R."/>
            <person name="Ahrendt S."/>
            <person name="Wang J."/>
            <person name="Lipzen A."/>
            <person name="Daum C."/>
            <person name="Barry K."/>
            <person name="Grigoriev I.V."/>
            <person name="Favel A."/>
            <person name="Rosso M.N."/>
            <person name="Martin F."/>
        </authorList>
    </citation>
    <scope>NUCLEOTIDE SEQUENCE [LARGE SCALE GENOMIC DNA]</scope>
    <source>
        <strain evidence="1 2">CIRM-BRFM 2984</strain>
    </source>
</reference>
<proteinExistence type="predicted"/>